<feature type="transmembrane region" description="Helical" evidence="1">
    <location>
        <begin position="69"/>
        <end position="90"/>
    </location>
</feature>
<feature type="domain" description="Acyltransferase 3" evidence="2">
    <location>
        <begin position="3"/>
        <end position="343"/>
    </location>
</feature>
<name>A0A4P7PTY2_9FLAO</name>
<feature type="transmembrane region" description="Helical" evidence="1">
    <location>
        <begin position="327"/>
        <end position="348"/>
    </location>
</feature>
<keyword evidence="4" id="KW-1185">Reference proteome</keyword>
<gene>
    <name evidence="3" type="ORF">GS03_01238</name>
</gene>
<dbReference type="InterPro" id="IPR002656">
    <property type="entry name" value="Acyl_transf_3_dom"/>
</dbReference>
<sequence>MGLLRFLLAITVVLGHSSSIFGFQLVGGALAVQAFYIISGFYMTLILNEKYVGKNSSYKLFISNRLLRLFPIYWTVLLLTILYSVVVSIYSKGNDLGSFSYYADYWNVMSIGSFIYFVFTNLFLFLQDTVMFLSLDTASGNLFFTSNFHRHTPALYNFLMVPQAWTIGVEIAFYIIAPFLVRRKLNIIIPLILLSLLLRAVLYYHFNLKNDPWTYRFFPTELVFFLLGIVSYHAYKKLDTLSIKKIYLQLIWLSVIGATLFHSFLPIPHKDKLYLFGFFITLPFVFILTKNWKKDAYIGELSYPIYISHILLFTILKSLNIPITGSLLGITLSILTVGFSLFLTNLVTKRIERIRQKRIVPNR</sequence>
<evidence type="ECO:0000313" key="4">
    <source>
        <dbReference type="Proteomes" id="UP000296862"/>
    </source>
</evidence>
<evidence type="ECO:0000256" key="1">
    <source>
        <dbReference type="SAM" id="Phobius"/>
    </source>
</evidence>
<reference evidence="3 4" key="1">
    <citation type="submission" date="2019-04" db="EMBL/GenBank/DDBJ databases">
        <title>Flavobacterium sp. GS03.</title>
        <authorList>
            <person name="Kim H."/>
        </authorList>
    </citation>
    <scope>NUCLEOTIDE SEQUENCE [LARGE SCALE GENOMIC DNA]</scope>
    <source>
        <strain evidence="3 4">GS03</strain>
    </source>
</reference>
<dbReference type="Proteomes" id="UP000296862">
    <property type="component" value="Chromosome"/>
</dbReference>
<dbReference type="KEGG" id="fsn:GS03_01238"/>
<dbReference type="PANTHER" id="PTHR23028:SF131">
    <property type="entry name" value="BLR2367 PROTEIN"/>
    <property type="match status" value="1"/>
</dbReference>
<dbReference type="InterPro" id="IPR050879">
    <property type="entry name" value="Acyltransferase_3"/>
</dbReference>
<protein>
    <recommendedName>
        <fullName evidence="2">Acyltransferase 3 domain-containing protein</fullName>
    </recommendedName>
</protein>
<dbReference type="GO" id="GO:0000271">
    <property type="term" value="P:polysaccharide biosynthetic process"/>
    <property type="evidence" value="ECO:0007669"/>
    <property type="project" value="TreeGrafter"/>
</dbReference>
<feature type="transmembrane region" description="Helical" evidence="1">
    <location>
        <begin position="247"/>
        <end position="267"/>
    </location>
</feature>
<dbReference type="GO" id="GO:0016747">
    <property type="term" value="F:acyltransferase activity, transferring groups other than amino-acyl groups"/>
    <property type="evidence" value="ECO:0007669"/>
    <property type="project" value="InterPro"/>
</dbReference>
<feature type="transmembrane region" description="Helical" evidence="1">
    <location>
        <begin position="273"/>
        <end position="289"/>
    </location>
</feature>
<dbReference type="AlphaFoldDB" id="A0A4P7PTY2"/>
<dbReference type="Pfam" id="PF01757">
    <property type="entry name" value="Acyl_transf_3"/>
    <property type="match status" value="1"/>
</dbReference>
<organism evidence="3 4">
    <name type="scientific">Flavobacterium sangjuense</name>
    <dbReference type="NCBI Taxonomy" id="2518177"/>
    <lineage>
        <taxon>Bacteria</taxon>
        <taxon>Pseudomonadati</taxon>
        <taxon>Bacteroidota</taxon>
        <taxon>Flavobacteriia</taxon>
        <taxon>Flavobacteriales</taxon>
        <taxon>Flavobacteriaceae</taxon>
        <taxon>Flavobacterium</taxon>
    </lineage>
</organism>
<feature type="transmembrane region" description="Helical" evidence="1">
    <location>
        <begin position="105"/>
        <end position="125"/>
    </location>
</feature>
<proteinExistence type="predicted"/>
<keyword evidence="1" id="KW-0812">Transmembrane</keyword>
<dbReference type="RefSeq" id="WP_136151680.1">
    <property type="nucleotide sequence ID" value="NZ_CP038810.1"/>
</dbReference>
<feature type="transmembrane region" description="Helical" evidence="1">
    <location>
        <begin position="218"/>
        <end position="235"/>
    </location>
</feature>
<evidence type="ECO:0000259" key="2">
    <source>
        <dbReference type="Pfam" id="PF01757"/>
    </source>
</evidence>
<keyword evidence="1" id="KW-0472">Membrane</keyword>
<evidence type="ECO:0000313" key="3">
    <source>
        <dbReference type="EMBL" id="QBZ97740.1"/>
    </source>
</evidence>
<dbReference type="OrthoDB" id="290051at2"/>
<dbReference type="PANTHER" id="PTHR23028">
    <property type="entry name" value="ACETYLTRANSFERASE"/>
    <property type="match status" value="1"/>
</dbReference>
<dbReference type="EMBL" id="CP038810">
    <property type="protein sequence ID" value="QBZ97740.1"/>
    <property type="molecule type" value="Genomic_DNA"/>
</dbReference>
<keyword evidence="1" id="KW-1133">Transmembrane helix</keyword>
<feature type="transmembrane region" description="Helical" evidence="1">
    <location>
        <begin position="154"/>
        <end position="175"/>
    </location>
</feature>
<accession>A0A4P7PTY2</accession>
<dbReference type="GO" id="GO:0016020">
    <property type="term" value="C:membrane"/>
    <property type="evidence" value="ECO:0007669"/>
    <property type="project" value="TreeGrafter"/>
</dbReference>
<feature type="transmembrane region" description="Helical" evidence="1">
    <location>
        <begin position="187"/>
        <end position="206"/>
    </location>
</feature>